<dbReference type="AlphaFoldDB" id="A0A521G5C7"/>
<name>A0A521G5C7_9BACT</name>
<protein>
    <submittedName>
        <fullName evidence="1">Uncharacterized protein</fullName>
    </submittedName>
</protein>
<sequence length="123" mass="14065">MEVFRKVAKEIKYRMDQGNYSFITIQYSELQLMYRTAAQDDSIRLAKSAREGIQEALSDLGVRVFPSIDEAGECVRFFRSGTVLWDIVSSLRYPNSTSDGELKRLIKRIKEDPLVVLIMPPAS</sequence>
<organism evidence="1 2">
    <name type="scientific">Candidatus Electronema aureum</name>
    <dbReference type="NCBI Taxonomy" id="2005002"/>
    <lineage>
        <taxon>Bacteria</taxon>
        <taxon>Pseudomonadati</taxon>
        <taxon>Thermodesulfobacteriota</taxon>
        <taxon>Desulfobulbia</taxon>
        <taxon>Desulfobulbales</taxon>
        <taxon>Desulfobulbaceae</taxon>
        <taxon>Candidatus Electronema</taxon>
    </lineage>
</organism>
<accession>A0A521G5C7</accession>
<dbReference type="Proteomes" id="UP000316238">
    <property type="component" value="Unassembled WGS sequence"/>
</dbReference>
<gene>
    <name evidence="1" type="ORF">CDV28_101107</name>
</gene>
<proteinExistence type="predicted"/>
<dbReference type="EMBL" id="NQJD01000001">
    <property type="protein sequence ID" value="TAA76208.1"/>
    <property type="molecule type" value="Genomic_DNA"/>
</dbReference>
<keyword evidence="2" id="KW-1185">Reference proteome</keyword>
<comment type="caution">
    <text evidence="1">The sequence shown here is derived from an EMBL/GenBank/DDBJ whole genome shotgun (WGS) entry which is preliminary data.</text>
</comment>
<reference evidence="1" key="1">
    <citation type="submission" date="2017-07" db="EMBL/GenBank/DDBJ databases">
        <title>The cable genome - Insights into the physiology and evolution of filamentous bacteria capable of sulfide oxidation via long distance electron transfer.</title>
        <authorList>
            <person name="Thorup C."/>
            <person name="Bjerg J.T."/>
            <person name="Schreiber L."/>
            <person name="Nielsen L.P."/>
            <person name="Kjeldsen K.U."/>
            <person name="Boesen T."/>
            <person name="Boggild A."/>
            <person name="Meysman F."/>
            <person name="Geelhoed J."/>
            <person name="Schramm A."/>
        </authorList>
    </citation>
    <scope>NUCLEOTIDE SEQUENCE [LARGE SCALE GENOMIC DNA]</scope>
    <source>
        <strain evidence="1">GS</strain>
    </source>
</reference>
<evidence type="ECO:0000313" key="2">
    <source>
        <dbReference type="Proteomes" id="UP000316238"/>
    </source>
</evidence>
<evidence type="ECO:0000313" key="1">
    <source>
        <dbReference type="EMBL" id="TAA76208.1"/>
    </source>
</evidence>